<organism evidence="1 2">
    <name type="scientific">Candidatus Beckwithbacteria bacterium RBG_13_42_9</name>
    <dbReference type="NCBI Taxonomy" id="1797457"/>
    <lineage>
        <taxon>Bacteria</taxon>
        <taxon>Candidatus Beckwithiibacteriota</taxon>
    </lineage>
</organism>
<comment type="caution">
    <text evidence="1">The sequence shown here is derived from an EMBL/GenBank/DDBJ whole genome shotgun (WGS) entry which is preliminary data.</text>
</comment>
<accession>A0A1F5E616</accession>
<dbReference type="Proteomes" id="UP000177006">
    <property type="component" value="Unassembled WGS sequence"/>
</dbReference>
<reference evidence="1 2" key="1">
    <citation type="journal article" date="2016" name="Nat. Commun.">
        <title>Thousands of microbial genomes shed light on interconnected biogeochemical processes in an aquifer system.</title>
        <authorList>
            <person name="Anantharaman K."/>
            <person name="Brown C.T."/>
            <person name="Hug L.A."/>
            <person name="Sharon I."/>
            <person name="Castelle C.J."/>
            <person name="Probst A.J."/>
            <person name="Thomas B.C."/>
            <person name="Singh A."/>
            <person name="Wilkins M.J."/>
            <person name="Karaoz U."/>
            <person name="Brodie E.L."/>
            <person name="Williams K.H."/>
            <person name="Hubbard S.S."/>
            <person name="Banfield J.F."/>
        </authorList>
    </citation>
    <scope>NUCLEOTIDE SEQUENCE [LARGE SCALE GENOMIC DNA]</scope>
</reference>
<dbReference type="Gene3D" id="3.40.50.450">
    <property type="match status" value="1"/>
</dbReference>
<evidence type="ECO:0000313" key="1">
    <source>
        <dbReference type="EMBL" id="OGD62849.1"/>
    </source>
</evidence>
<proteinExistence type="predicted"/>
<evidence type="ECO:0000313" key="2">
    <source>
        <dbReference type="Proteomes" id="UP000177006"/>
    </source>
</evidence>
<gene>
    <name evidence="1" type="ORF">A2160_05690</name>
</gene>
<sequence length="192" mass="22226">MKVYFSTSARSKKPYKENIEAIYGTIEDLGYQHVTDFILRVEPENFYDRSAKDAAIFYNRMVNEIKKADICVFETSLESAGIGYSVNLALDAGKPVIALHLSDREPYLLKMINHPKIQVLEYTLPTLKGILKDALEIAKEQMDIRFTFFLTPKLVEYLDFIKRERKQARATFLRKLIDSALKKDKEFSEKNA</sequence>
<evidence type="ECO:0008006" key="3">
    <source>
        <dbReference type="Google" id="ProtNLM"/>
    </source>
</evidence>
<dbReference type="EMBL" id="MEZK01000015">
    <property type="protein sequence ID" value="OGD62849.1"/>
    <property type="molecule type" value="Genomic_DNA"/>
</dbReference>
<dbReference type="STRING" id="1797457.A2160_05690"/>
<protein>
    <recommendedName>
        <fullName evidence="3">Nucleoside 2-deoxyribosyltransferase</fullName>
    </recommendedName>
</protein>
<name>A0A1F5E616_9BACT</name>
<dbReference type="AlphaFoldDB" id="A0A1F5E616"/>